<sequence length="238" mass="24276">MAGVADPGSLQARVLEKLAQRGPQGLRASALPPTPPPGLAKPRLAAPAAAPALTGGGLGGAAPRAGAGPGRPRSSSSSSWATDESSGGPSSGEEDAHGRRGRAGAVRLSIAEGSRRPSPPSPECGTASLHARDQRRRAARDEEGGGDEEASLDDAAAANKRILNFVDSGTLCSKKELARCVRRRRRTLRFALGLLLLMHVVGLVAVAGVMMAPDAPGSVAGLGLPEEMAEQPMPREGR</sequence>
<feature type="transmembrane region" description="Helical" evidence="2">
    <location>
        <begin position="190"/>
        <end position="212"/>
    </location>
</feature>
<name>A0A7S4V4L8_9DINO</name>
<reference evidence="3" key="1">
    <citation type="submission" date="2021-01" db="EMBL/GenBank/DDBJ databases">
        <authorList>
            <person name="Corre E."/>
            <person name="Pelletier E."/>
            <person name="Niang G."/>
            <person name="Scheremetjew M."/>
            <person name="Finn R."/>
            <person name="Kale V."/>
            <person name="Holt S."/>
            <person name="Cochrane G."/>
            <person name="Meng A."/>
            <person name="Brown T."/>
            <person name="Cohen L."/>
        </authorList>
    </citation>
    <scope>NUCLEOTIDE SEQUENCE</scope>
    <source>
        <strain evidence="3">CCMP3105</strain>
    </source>
</reference>
<keyword evidence="2" id="KW-0812">Transmembrane</keyword>
<dbReference type="EMBL" id="HBNR01005620">
    <property type="protein sequence ID" value="CAE4564141.1"/>
    <property type="molecule type" value="Transcribed_RNA"/>
</dbReference>
<feature type="region of interest" description="Disordered" evidence="1">
    <location>
        <begin position="1"/>
        <end position="152"/>
    </location>
</feature>
<feature type="region of interest" description="Disordered" evidence="1">
    <location>
        <begin position="216"/>
        <end position="238"/>
    </location>
</feature>
<evidence type="ECO:0000256" key="2">
    <source>
        <dbReference type="SAM" id="Phobius"/>
    </source>
</evidence>
<dbReference type="AlphaFoldDB" id="A0A7S4V4L8"/>
<keyword evidence="2" id="KW-1133">Transmembrane helix</keyword>
<evidence type="ECO:0000313" key="3">
    <source>
        <dbReference type="EMBL" id="CAE4564141.1"/>
    </source>
</evidence>
<evidence type="ECO:0000256" key="1">
    <source>
        <dbReference type="SAM" id="MobiDB-lite"/>
    </source>
</evidence>
<keyword evidence="2" id="KW-0472">Membrane</keyword>
<protein>
    <submittedName>
        <fullName evidence="3">Uncharacterized protein</fullName>
    </submittedName>
</protein>
<gene>
    <name evidence="3" type="ORF">AMON00008_LOCUS3760</name>
</gene>
<feature type="compositionally biased region" description="Low complexity" evidence="1">
    <location>
        <begin position="61"/>
        <end position="88"/>
    </location>
</feature>
<organism evidence="3">
    <name type="scientific">Alexandrium monilatum</name>
    <dbReference type="NCBI Taxonomy" id="311494"/>
    <lineage>
        <taxon>Eukaryota</taxon>
        <taxon>Sar</taxon>
        <taxon>Alveolata</taxon>
        <taxon>Dinophyceae</taxon>
        <taxon>Gonyaulacales</taxon>
        <taxon>Pyrocystaceae</taxon>
        <taxon>Alexandrium</taxon>
    </lineage>
</organism>
<proteinExistence type="predicted"/>
<feature type="compositionally biased region" description="Low complexity" evidence="1">
    <location>
        <begin position="40"/>
        <end position="53"/>
    </location>
</feature>
<accession>A0A7S4V4L8</accession>